<dbReference type="PROSITE" id="PS51257">
    <property type="entry name" value="PROKAR_LIPOPROTEIN"/>
    <property type="match status" value="1"/>
</dbReference>
<evidence type="ECO:0000259" key="1">
    <source>
        <dbReference type="Pfam" id="PF13648"/>
    </source>
</evidence>
<comment type="caution">
    <text evidence="2">The sequence shown here is derived from an EMBL/GenBank/DDBJ whole genome shotgun (WGS) entry which is preliminary data.</text>
</comment>
<dbReference type="InterPro" id="IPR024311">
    <property type="entry name" value="Lipocalin-like"/>
</dbReference>
<dbReference type="Pfam" id="PF13648">
    <property type="entry name" value="Lipocalin_4"/>
    <property type="match status" value="1"/>
</dbReference>
<feature type="domain" description="Lipocalin-like" evidence="1">
    <location>
        <begin position="41"/>
        <end position="131"/>
    </location>
</feature>
<sequence>MNLKNIIKGSLVLGIASLTLIACDKDDNDNLPEKVKLLIDKDWKIKKANVIDASNNATSVYKDCMKDDVLKFNTTNYSFSDGTTACDSTILPYYSSTYTINTTTDSLFFKAKATDKIHKMKILKLSADSLIVRWTDNTVVKELGFVNK</sequence>
<protein>
    <submittedName>
        <fullName evidence="2">Lipocalin family protein</fullName>
    </submittedName>
</protein>
<reference evidence="2 3" key="1">
    <citation type="submission" date="2022-12" db="EMBL/GenBank/DDBJ databases">
        <title>Chitinophagaceae gen. sp. nov., a new member of the family Chitinophagaceae, isolated from soil in a chemical factory.</title>
        <authorList>
            <person name="Ke Z."/>
        </authorList>
    </citation>
    <scope>NUCLEOTIDE SEQUENCE [LARGE SCALE GENOMIC DNA]</scope>
    <source>
        <strain evidence="2 3">LY-5</strain>
    </source>
</reference>
<proteinExistence type="predicted"/>
<organism evidence="2 3">
    <name type="scientific">Polluticaenibacter yanchengensis</name>
    <dbReference type="NCBI Taxonomy" id="3014562"/>
    <lineage>
        <taxon>Bacteria</taxon>
        <taxon>Pseudomonadati</taxon>
        <taxon>Bacteroidota</taxon>
        <taxon>Chitinophagia</taxon>
        <taxon>Chitinophagales</taxon>
        <taxon>Chitinophagaceae</taxon>
        <taxon>Polluticaenibacter</taxon>
    </lineage>
</organism>
<evidence type="ECO:0000313" key="2">
    <source>
        <dbReference type="EMBL" id="MDA3616381.1"/>
    </source>
</evidence>
<dbReference type="RefSeq" id="WP_407032710.1">
    <property type="nucleotide sequence ID" value="NZ_JAQGEF010000029.1"/>
</dbReference>
<name>A0ABT4UNG4_9BACT</name>
<gene>
    <name evidence="2" type="ORF">O3P16_16305</name>
</gene>
<dbReference type="Proteomes" id="UP001210231">
    <property type="component" value="Unassembled WGS sequence"/>
</dbReference>
<keyword evidence="3" id="KW-1185">Reference proteome</keyword>
<evidence type="ECO:0000313" key="3">
    <source>
        <dbReference type="Proteomes" id="UP001210231"/>
    </source>
</evidence>
<accession>A0ABT4UNG4</accession>
<dbReference type="EMBL" id="JAQGEF010000029">
    <property type="protein sequence ID" value="MDA3616381.1"/>
    <property type="molecule type" value="Genomic_DNA"/>
</dbReference>